<keyword evidence="3" id="KW-1185">Reference proteome</keyword>
<keyword evidence="1" id="KW-1133">Transmembrane helix</keyword>
<sequence>MNATAMRFAAVATAVASLGLFAYMVLIPGTLLGAVFAALVPVVVYMALRYLSLDDGRGGLLS</sequence>
<dbReference type="EMBL" id="JBHTAS010000001">
    <property type="protein sequence ID" value="MFC7140221.1"/>
    <property type="molecule type" value="Genomic_DNA"/>
</dbReference>
<keyword evidence="1" id="KW-0812">Transmembrane</keyword>
<evidence type="ECO:0008006" key="4">
    <source>
        <dbReference type="Google" id="ProtNLM"/>
    </source>
</evidence>
<feature type="transmembrane region" description="Helical" evidence="1">
    <location>
        <begin position="32"/>
        <end position="51"/>
    </location>
</feature>
<name>A0ABD5XZY4_9EURY</name>
<gene>
    <name evidence="2" type="ORF">ACFQMA_10305</name>
</gene>
<comment type="caution">
    <text evidence="2">The sequence shown here is derived from an EMBL/GenBank/DDBJ whole genome shotgun (WGS) entry which is preliminary data.</text>
</comment>
<dbReference type="RefSeq" id="WP_274325786.1">
    <property type="nucleotide sequence ID" value="NZ_CP118158.1"/>
</dbReference>
<reference evidence="2 3" key="1">
    <citation type="journal article" date="2019" name="Int. J. Syst. Evol. Microbiol.">
        <title>The Global Catalogue of Microorganisms (GCM) 10K type strain sequencing project: providing services to taxonomists for standard genome sequencing and annotation.</title>
        <authorList>
            <consortium name="The Broad Institute Genomics Platform"/>
            <consortium name="The Broad Institute Genome Sequencing Center for Infectious Disease"/>
            <person name="Wu L."/>
            <person name="Ma J."/>
        </authorList>
    </citation>
    <scope>NUCLEOTIDE SEQUENCE [LARGE SCALE GENOMIC DNA]</scope>
    <source>
        <strain evidence="2 3">XZYJT29</strain>
    </source>
</reference>
<dbReference type="AlphaFoldDB" id="A0ABD5XZY4"/>
<proteinExistence type="predicted"/>
<dbReference type="GeneID" id="78820502"/>
<evidence type="ECO:0000313" key="2">
    <source>
        <dbReference type="EMBL" id="MFC7140221.1"/>
    </source>
</evidence>
<evidence type="ECO:0000256" key="1">
    <source>
        <dbReference type="SAM" id="Phobius"/>
    </source>
</evidence>
<evidence type="ECO:0000313" key="3">
    <source>
        <dbReference type="Proteomes" id="UP001596432"/>
    </source>
</evidence>
<accession>A0ABD5XZY4</accession>
<keyword evidence="1" id="KW-0472">Membrane</keyword>
<protein>
    <recommendedName>
        <fullName evidence="4">AI-2E family transporter</fullName>
    </recommendedName>
</protein>
<dbReference type="Proteomes" id="UP001596432">
    <property type="component" value="Unassembled WGS sequence"/>
</dbReference>
<organism evidence="2 3">
    <name type="scientific">Halosimplex aquaticum</name>
    <dbReference type="NCBI Taxonomy" id="3026162"/>
    <lineage>
        <taxon>Archaea</taxon>
        <taxon>Methanobacteriati</taxon>
        <taxon>Methanobacteriota</taxon>
        <taxon>Stenosarchaea group</taxon>
        <taxon>Halobacteria</taxon>
        <taxon>Halobacteriales</taxon>
        <taxon>Haloarculaceae</taxon>
        <taxon>Halosimplex</taxon>
    </lineage>
</organism>